<dbReference type="PANTHER" id="PTHR13162">
    <property type="entry name" value="CCR4-NOT TRANSCRIPTION COMPLEX"/>
    <property type="match status" value="1"/>
</dbReference>
<reference evidence="2" key="1">
    <citation type="submission" date="2006-10" db="EMBL/GenBank/DDBJ databases">
        <authorList>
            <person name="Amadeo P."/>
            <person name="Zhao Q."/>
            <person name="Wortman J."/>
            <person name="Fraser-Liggett C."/>
            <person name="Carlton J."/>
        </authorList>
    </citation>
    <scope>NUCLEOTIDE SEQUENCE</scope>
    <source>
        <strain evidence="2">G3</strain>
    </source>
</reference>
<accession>A2DMY8</accession>
<dbReference type="eggNOG" id="KOG1831">
    <property type="taxonomic scope" value="Eukaryota"/>
</dbReference>
<feature type="domain" description="CCR4-Not complex component Not1 C-terminal" evidence="1">
    <location>
        <begin position="381"/>
        <end position="483"/>
    </location>
</feature>
<dbReference type="AlphaFoldDB" id="A2DMY8"/>
<dbReference type="InterPro" id="IPR007196">
    <property type="entry name" value="CCR4-Not_Not1_C"/>
</dbReference>
<dbReference type="InParanoid" id="A2DMY8"/>
<dbReference type="STRING" id="5722.A2DMY8"/>
<dbReference type="SMR" id="A2DMY8"/>
<evidence type="ECO:0000259" key="1">
    <source>
        <dbReference type="Pfam" id="PF04054"/>
    </source>
</evidence>
<dbReference type="Gene3D" id="1.25.40.800">
    <property type="match status" value="1"/>
</dbReference>
<feature type="domain" description="CCR4-Not complex component Not1 C-terminal" evidence="1">
    <location>
        <begin position="188"/>
        <end position="373"/>
    </location>
</feature>
<dbReference type="PANTHER" id="PTHR13162:SF8">
    <property type="entry name" value="CCR4-NOT TRANSCRIPTION COMPLEX SUBUNIT 1"/>
    <property type="match status" value="1"/>
</dbReference>
<organism evidence="2 3">
    <name type="scientific">Trichomonas vaginalis (strain ATCC PRA-98 / G3)</name>
    <dbReference type="NCBI Taxonomy" id="412133"/>
    <lineage>
        <taxon>Eukaryota</taxon>
        <taxon>Metamonada</taxon>
        <taxon>Parabasalia</taxon>
        <taxon>Trichomonadida</taxon>
        <taxon>Trichomonadidae</taxon>
        <taxon>Trichomonas</taxon>
    </lineage>
</organism>
<name>A2DMY8_TRIV3</name>
<evidence type="ECO:0000313" key="3">
    <source>
        <dbReference type="Proteomes" id="UP000001542"/>
    </source>
</evidence>
<evidence type="ECO:0000313" key="2">
    <source>
        <dbReference type="EMBL" id="EAY18165.1"/>
    </source>
</evidence>
<dbReference type="GO" id="GO:0030015">
    <property type="term" value="C:CCR4-NOT core complex"/>
    <property type="evidence" value="ECO:0007669"/>
    <property type="project" value="InterPro"/>
</dbReference>
<dbReference type="Pfam" id="PF04054">
    <property type="entry name" value="Not1"/>
    <property type="match status" value="2"/>
</dbReference>
<dbReference type="VEuPathDB" id="TrichDB:TVAGG3_1010380"/>
<dbReference type="GO" id="GO:0017148">
    <property type="term" value="P:negative regulation of translation"/>
    <property type="evidence" value="ECO:0007669"/>
    <property type="project" value="InterPro"/>
</dbReference>
<protein>
    <recommendedName>
        <fullName evidence="1">CCR4-Not complex component Not1 C-terminal domain-containing protein</fullName>
    </recommendedName>
</protein>
<keyword evidence="3" id="KW-1185">Reference proteome</keyword>
<dbReference type="VEuPathDB" id="TrichDB:TVAG_122310"/>
<gene>
    <name evidence="2" type="ORF">TVAG_122310</name>
</gene>
<dbReference type="EMBL" id="DS113221">
    <property type="protein sequence ID" value="EAY18165.1"/>
    <property type="molecule type" value="Genomic_DNA"/>
</dbReference>
<sequence>MFAVRFLHQTLIEKPTLKPSDMIDSLSFVVTTPNILIESITTQTQQLPIDELQKVLDTMDVPLNVLSTNSKLQSVSIFDPLEELQDLEKIQLLLMEWKEIADDDSVDKIMECLEYGKNFFVYLFFSESEETISKFISLVHKAKLLDASFSHILESLELVIQGNSHVISFDFRKYYDILIRLITFYANNTKLLIIASLLHNLRPLNAPTFTPDWAQLITHNHFVSYLIQNYPEVMKLLLEDYTFAVTYLQGAHAKDAFEVYYKSLLRFILILFHDFPDFMYDISLEVCSMFGSHFTQLRNIFLSVSPKGKLPPITEQFTDDSFTKLKQVTPKLISELSFDEIQNEETMKKFVSQVEKRSGTTALHSFIVYLINKTECKDINKMLDLLVDNSTPETMINVLHVLFDQLRNPGRITNVFMKYIINLMKKPKIDELIVTLAIERFSTPSPQPWGLRCFINHIITDKEINLSNKKFVSDSTEVQQFIEVIKKSVAQQ</sequence>
<dbReference type="Gene3D" id="1.25.40.790">
    <property type="match status" value="1"/>
</dbReference>
<dbReference type="Proteomes" id="UP000001542">
    <property type="component" value="Unassembled WGS sequence"/>
</dbReference>
<proteinExistence type="predicted"/>
<reference evidence="2" key="2">
    <citation type="journal article" date="2007" name="Science">
        <title>Draft genome sequence of the sexually transmitted pathogen Trichomonas vaginalis.</title>
        <authorList>
            <person name="Carlton J.M."/>
            <person name="Hirt R.P."/>
            <person name="Silva J.C."/>
            <person name="Delcher A.L."/>
            <person name="Schatz M."/>
            <person name="Zhao Q."/>
            <person name="Wortman J.R."/>
            <person name="Bidwell S.L."/>
            <person name="Alsmark U.C.M."/>
            <person name="Besteiro S."/>
            <person name="Sicheritz-Ponten T."/>
            <person name="Noel C.J."/>
            <person name="Dacks J.B."/>
            <person name="Foster P.G."/>
            <person name="Simillion C."/>
            <person name="Van de Peer Y."/>
            <person name="Miranda-Saavedra D."/>
            <person name="Barton G.J."/>
            <person name="Westrop G.D."/>
            <person name="Mueller S."/>
            <person name="Dessi D."/>
            <person name="Fiori P.L."/>
            <person name="Ren Q."/>
            <person name="Paulsen I."/>
            <person name="Zhang H."/>
            <person name="Bastida-Corcuera F.D."/>
            <person name="Simoes-Barbosa A."/>
            <person name="Brown M.T."/>
            <person name="Hayes R.D."/>
            <person name="Mukherjee M."/>
            <person name="Okumura C.Y."/>
            <person name="Schneider R."/>
            <person name="Smith A.J."/>
            <person name="Vanacova S."/>
            <person name="Villalvazo M."/>
            <person name="Haas B.J."/>
            <person name="Pertea M."/>
            <person name="Feldblyum T.V."/>
            <person name="Utterback T.R."/>
            <person name="Shu C.L."/>
            <person name="Osoegawa K."/>
            <person name="de Jong P.J."/>
            <person name="Hrdy I."/>
            <person name="Horvathova L."/>
            <person name="Zubacova Z."/>
            <person name="Dolezal P."/>
            <person name="Malik S.B."/>
            <person name="Logsdon J.M. Jr."/>
            <person name="Henze K."/>
            <person name="Gupta A."/>
            <person name="Wang C.C."/>
            <person name="Dunne R.L."/>
            <person name="Upcroft J.A."/>
            <person name="Upcroft P."/>
            <person name="White O."/>
            <person name="Salzberg S.L."/>
            <person name="Tang P."/>
            <person name="Chiu C.-H."/>
            <person name="Lee Y.-S."/>
            <person name="Embley T.M."/>
            <person name="Coombs G.H."/>
            <person name="Mottram J.C."/>
            <person name="Tachezy J."/>
            <person name="Fraser-Liggett C.M."/>
            <person name="Johnson P.J."/>
        </authorList>
    </citation>
    <scope>NUCLEOTIDE SEQUENCE [LARGE SCALE GENOMIC DNA]</scope>
    <source>
        <strain evidence="2">G3</strain>
    </source>
</reference>
<dbReference type="OrthoDB" id="1933107at2759"/>
<dbReference type="InterPro" id="IPR040398">
    <property type="entry name" value="Not1"/>
</dbReference>